<dbReference type="PANTHER" id="PTHR45527:SF10">
    <property type="entry name" value="PYOCHELIN SYNTHASE PCHF"/>
    <property type="match status" value="1"/>
</dbReference>
<dbReference type="Pfam" id="PF00501">
    <property type="entry name" value="AMP-binding"/>
    <property type="match status" value="2"/>
</dbReference>
<name>A0A2K0XN00_9BACT</name>
<keyword evidence="1" id="KW-0596">Phosphopantetheine</keyword>
<evidence type="ECO:0000256" key="2">
    <source>
        <dbReference type="ARBA" id="ARBA00022553"/>
    </source>
</evidence>
<evidence type="ECO:0000313" key="6">
    <source>
        <dbReference type="Proteomes" id="UP000236634"/>
    </source>
</evidence>
<proteinExistence type="predicted"/>
<keyword evidence="2" id="KW-0597">Phosphoprotein</keyword>
<dbReference type="EMBL" id="NBAX01000002">
    <property type="protein sequence ID" value="PNP95906.1"/>
    <property type="molecule type" value="Genomic_DNA"/>
</dbReference>
<gene>
    <name evidence="5" type="ORF">BFS16_02255</name>
</gene>
<dbReference type="Gene3D" id="3.40.50.12780">
    <property type="entry name" value="N-terminal domain of ligase-like"/>
    <property type="match status" value="1"/>
</dbReference>
<evidence type="ECO:0000256" key="1">
    <source>
        <dbReference type="ARBA" id="ARBA00022450"/>
    </source>
</evidence>
<sequence length="1949" mass="223180">MRLQEKNKVSIFSFLDRQARMRPNETAFVLLGERYELVDTITYKELYRQSCRIAFFLNREAKSNIVIQVFEQSICGVKAFWGCLQCGKIPFPVYYTKGKDITNDLRRIIKMTQAKCIVSNSNIIYELSKDPTINTSVNFFAIEDILNNTGDLKFEVKTNNNDIACILSSSGTTDVPKAVAITNRNIFCNIERATEIFHYSQESKVLTWSPIQHVLGLTIHMIMGVYQGIPVYLIPSSIFMEYPHYFLTLIPKFQITHLGFPNFVFKLLVETQKGNPDYPYDLSSLKTIVCGGELAHHSDLNNFIECFKPYQLNAASIIPAYGMTETCGVISGYKSSTNRYKTIEKEPYGKAIVSNGGIKDRTKIRIANKKSGLDCKEGEVGDIYIAGEILSLGYLSPEMVQKIKKNEKYESFNSDFPKWINSGDVGFMQNGELYIVGRKKDIIIIRGRKYNLVELEQLVRQEFSDEILVSVAMTTTINSEEKLILLSEVHEHILVSKELHESLKDNIRSFLVKSKGISPYKIIFLDQNSFSRSNLGKINRGDCTRVYSKIALNSSKFGDDKVTLKDDNHVLLVQKIMEFANTEDVSNIQNKSLIAIGLDSLSIARYCSFVNNTFGTNYNISDFFQNDFTLEKLLSQLKGRKSLQLQKTDIPSIAQVKNMTQKIELTDMQHSYWISQQGKYTLSENSALIYVEIECQNKINVGKLTEALRKLVLRHPLLISAVSDDGHLVTQLNDLPVIEIPVFLICNFDETRQKYSTTNFDLNKAPLFRVCLSESDDKQIIHFCISLLIADASSIQLLMRDWFLFYYEREKELPVLKTHFANYVHELAKQKESPEYFRAKEYYQQSIDSIHKAPELYIQQDPASIVSSSIVHIEHLFDRETSAHLKTMAKKMNVTSTTLFLAFFCRILSIWSKSPAFSIILTIDGRAFCEQDYNDVVGDFTSTQVLSLNCNGHKIDELIKLIHDRISNNLDYHQFNGIEISRMISTSGNLTPIVFTNTIKPSEKYQFGNYAYSWGKRTYSYSQTPQVWLDCQIFEDDNQLILAWDYIKEIFPRKMMNDMFSCLLSEIIQFANGDLKKGCVSFTLPNEQRKLRKDYNSTCTEVIPQMLFSGFLNNVRKRPNNIAIVDKDRLITYQDLHNAVAVIVNLMEEKGVTPEQRIGIYSHKGWEQIVAALAIQIVGCAYVAIDPNLPAIRQEFILNDSNISFIITSEELVKELERNTYTIVVCKADYLSKKRHNVVSEYCWDIKSPAYLIYTSGSTGTPKGVVITHESAYNTICDINRKFSITERDRVLALSSLSFDLSVYDIFGLLDAGGAIVIPEHTQLKNPDHWKNLVDKYHVTIWNSVPALMEMYVFYLGNEMQDSTLRLCLLSGDWIPLTLPTVLRKLFVHPLEIISLGGATEASIWSIYYPVSHVEKHWKSIPYGMPLANQQLYVLNEQLEDCPEYTTGHIYIGGLGLAREYWNNKEITNQVFIEHPIKKCKLYKTGDLGRFMPDGYIEFLGREDFQVKIGGFRIEIGEIENVLNRHESVSRAIVCKKADSIGNEKLECFIVPTSPIVRKNESNSGIITNKEERKKFKLSLQGIRKDTLGEINIELNQSQHALYQNYVMRASSRRFMKSPIELSLLGEFLSCMSIWEHNGALRRRYASAGSSYPVQIYLSQHENCINDLENNVLYYYNPLSHSLNKISDHFPTLTNFHEIENRGIYEEGAFSVFLIANLNAIEPLYGEKAFDFCLIEAGLMTQVMETAGVNTGIGICQIGSYKSYDFIKDFNLPNEKYRLVHSFIAGRVDFTDETRSQQRNENNNRHEEVKDILTVLKEYILSELPGYMCPSNWHILSEIPLTPNGKVDYSSLFHYNQKKTLRSESTLLRLPIQQELSFKDIIVNEISQILGTKEIDLDANFFELGIDSKNIVKIWRGIADKSQLKFPLTSVFEHTTVRKLAQYLENTKK</sequence>
<dbReference type="InterPro" id="IPR010071">
    <property type="entry name" value="AA_adenyl_dom"/>
</dbReference>
<dbReference type="InterPro" id="IPR009081">
    <property type="entry name" value="PP-bd_ACP"/>
</dbReference>
<dbReference type="RefSeq" id="WP_080728719.1">
    <property type="nucleotide sequence ID" value="NZ_JADMXI010000022.1"/>
</dbReference>
<dbReference type="Pfam" id="PF00668">
    <property type="entry name" value="Condensation"/>
    <property type="match status" value="1"/>
</dbReference>
<dbReference type="InterPro" id="IPR020845">
    <property type="entry name" value="AMP-binding_CS"/>
</dbReference>
<dbReference type="Gene3D" id="3.40.50.980">
    <property type="match status" value="2"/>
</dbReference>
<reference evidence="5 6" key="1">
    <citation type="submission" date="2017-03" db="EMBL/GenBank/DDBJ databases">
        <authorList>
            <person name="Afonso C.L."/>
            <person name="Miller P.J."/>
            <person name="Scott M.A."/>
            <person name="Spackman E."/>
            <person name="Goraichik I."/>
            <person name="Dimitrov K.M."/>
            <person name="Suarez D.L."/>
            <person name="Swayne D.E."/>
        </authorList>
    </citation>
    <scope>NUCLEOTIDE SEQUENCE [LARGE SCALE GENOMIC DNA]</scope>
    <source>
        <strain evidence="5 6">DNF00076</strain>
    </source>
</reference>
<feature type="domain" description="Carrier" evidence="4">
    <location>
        <begin position="1873"/>
        <end position="1948"/>
    </location>
</feature>
<dbReference type="InterPro" id="IPR023213">
    <property type="entry name" value="CAT-like_dom_sf"/>
</dbReference>
<dbReference type="SUPFAM" id="SSF55469">
    <property type="entry name" value="FMN-dependent nitroreductase-like"/>
    <property type="match status" value="1"/>
</dbReference>
<dbReference type="GO" id="GO:0016491">
    <property type="term" value="F:oxidoreductase activity"/>
    <property type="evidence" value="ECO:0007669"/>
    <property type="project" value="InterPro"/>
</dbReference>
<dbReference type="GO" id="GO:0043041">
    <property type="term" value="P:amino acid activation for nonribosomal peptide biosynthetic process"/>
    <property type="evidence" value="ECO:0007669"/>
    <property type="project" value="TreeGrafter"/>
</dbReference>
<dbReference type="Gene3D" id="2.30.38.10">
    <property type="entry name" value="Luciferase, Domain 3"/>
    <property type="match status" value="1"/>
</dbReference>
<dbReference type="SUPFAM" id="SSF52777">
    <property type="entry name" value="CoA-dependent acyltransferases"/>
    <property type="match status" value="2"/>
</dbReference>
<dbReference type="GO" id="GO:0016874">
    <property type="term" value="F:ligase activity"/>
    <property type="evidence" value="ECO:0007669"/>
    <property type="project" value="UniProtKB-KW"/>
</dbReference>
<dbReference type="Proteomes" id="UP000236634">
    <property type="component" value="Unassembled WGS sequence"/>
</dbReference>
<dbReference type="Pfam" id="PF00881">
    <property type="entry name" value="Nitroreductase"/>
    <property type="match status" value="1"/>
</dbReference>
<evidence type="ECO:0000259" key="4">
    <source>
        <dbReference type="PROSITE" id="PS50075"/>
    </source>
</evidence>
<dbReference type="Gene3D" id="3.30.300.30">
    <property type="match status" value="3"/>
</dbReference>
<dbReference type="PANTHER" id="PTHR45527">
    <property type="entry name" value="NONRIBOSOMAL PEPTIDE SYNTHETASE"/>
    <property type="match status" value="1"/>
</dbReference>
<dbReference type="PROSITE" id="PS00455">
    <property type="entry name" value="AMP_BINDING"/>
    <property type="match status" value="1"/>
</dbReference>
<dbReference type="Gene3D" id="3.30.559.30">
    <property type="entry name" value="Nonribosomal peptide synthetase, condensation domain"/>
    <property type="match status" value="1"/>
</dbReference>
<dbReference type="InterPro" id="IPR001242">
    <property type="entry name" value="Condensation_dom"/>
</dbReference>
<dbReference type="InterPro" id="IPR029479">
    <property type="entry name" value="Nitroreductase"/>
</dbReference>
<accession>A0A2K0XN00</accession>
<dbReference type="Gene3D" id="1.10.1200.10">
    <property type="entry name" value="ACP-like"/>
    <property type="match status" value="1"/>
</dbReference>
<dbReference type="InterPro" id="IPR036736">
    <property type="entry name" value="ACP-like_sf"/>
</dbReference>
<dbReference type="CDD" id="cd02142">
    <property type="entry name" value="McbC_SagB-like_oxidoreductase"/>
    <property type="match status" value="1"/>
</dbReference>
<dbReference type="SMART" id="SM00823">
    <property type="entry name" value="PKS_PP"/>
    <property type="match status" value="1"/>
</dbReference>
<keyword evidence="3" id="KW-0436">Ligase</keyword>
<dbReference type="Gene3D" id="3.30.559.10">
    <property type="entry name" value="Chloramphenicol acetyltransferase-like domain"/>
    <property type="match status" value="1"/>
</dbReference>
<dbReference type="PROSITE" id="PS50075">
    <property type="entry name" value="CARRIER"/>
    <property type="match status" value="1"/>
</dbReference>
<dbReference type="NCBIfam" id="TIGR01733">
    <property type="entry name" value="AA-adenyl-dom"/>
    <property type="match status" value="1"/>
</dbReference>
<dbReference type="SUPFAM" id="SSF47336">
    <property type="entry name" value="ACP-like"/>
    <property type="match status" value="1"/>
</dbReference>
<dbReference type="InterPro" id="IPR045851">
    <property type="entry name" value="AMP-bd_C_sf"/>
</dbReference>
<organism evidence="5 6">
    <name type="scientific">Hoylesella timonensis</name>
    <dbReference type="NCBI Taxonomy" id="386414"/>
    <lineage>
        <taxon>Bacteria</taxon>
        <taxon>Pseudomonadati</taxon>
        <taxon>Bacteroidota</taxon>
        <taxon>Bacteroidia</taxon>
        <taxon>Bacteroidales</taxon>
        <taxon>Prevotellaceae</taxon>
        <taxon>Hoylesella</taxon>
    </lineage>
</organism>
<dbReference type="InterPro" id="IPR000873">
    <property type="entry name" value="AMP-dep_synth/lig_dom"/>
</dbReference>
<dbReference type="SUPFAM" id="SSF56801">
    <property type="entry name" value="Acetyl-CoA synthetase-like"/>
    <property type="match status" value="2"/>
</dbReference>
<protein>
    <recommendedName>
        <fullName evidence="4">Carrier domain-containing protein</fullName>
    </recommendedName>
</protein>
<dbReference type="GO" id="GO:0031177">
    <property type="term" value="F:phosphopantetheine binding"/>
    <property type="evidence" value="ECO:0007669"/>
    <property type="project" value="InterPro"/>
</dbReference>
<dbReference type="InterPro" id="IPR000415">
    <property type="entry name" value="Nitroreductase-like"/>
</dbReference>
<comment type="caution">
    <text evidence="5">The sequence shown here is derived from an EMBL/GenBank/DDBJ whole genome shotgun (WGS) entry which is preliminary data.</text>
</comment>
<dbReference type="Pfam" id="PF00550">
    <property type="entry name" value="PP-binding"/>
    <property type="match status" value="1"/>
</dbReference>
<evidence type="ECO:0000256" key="3">
    <source>
        <dbReference type="ARBA" id="ARBA00022598"/>
    </source>
</evidence>
<dbReference type="SMART" id="SM01294">
    <property type="entry name" value="PKS_PP_betabranch"/>
    <property type="match status" value="1"/>
</dbReference>
<dbReference type="InterPro" id="IPR042099">
    <property type="entry name" value="ANL_N_sf"/>
</dbReference>
<dbReference type="GO" id="GO:0044550">
    <property type="term" value="P:secondary metabolite biosynthetic process"/>
    <property type="evidence" value="ECO:0007669"/>
    <property type="project" value="TreeGrafter"/>
</dbReference>
<dbReference type="GO" id="GO:0005737">
    <property type="term" value="C:cytoplasm"/>
    <property type="evidence" value="ECO:0007669"/>
    <property type="project" value="TreeGrafter"/>
</dbReference>
<dbReference type="Gene3D" id="3.40.109.10">
    <property type="entry name" value="NADH Oxidase"/>
    <property type="match status" value="1"/>
</dbReference>
<evidence type="ECO:0000313" key="5">
    <source>
        <dbReference type="EMBL" id="PNP95906.1"/>
    </source>
</evidence>
<dbReference type="InterPro" id="IPR020806">
    <property type="entry name" value="PKS_PP-bd"/>
</dbReference>